<organism evidence="1 2">
    <name type="scientific">Pyronema omphalodes (strain CBS 100304)</name>
    <name type="common">Pyronema confluens</name>
    <dbReference type="NCBI Taxonomy" id="1076935"/>
    <lineage>
        <taxon>Eukaryota</taxon>
        <taxon>Fungi</taxon>
        <taxon>Dikarya</taxon>
        <taxon>Ascomycota</taxon>
        <taxon>Pezizomycotina</taxon>
        <taxon>Pezizomycetes</taxon>
        <taxon>Pezizales</taxon>
        <taxon>Pyronemataceae</taxon>
        <taxon>Pyronema</taxon>
    </lineage>
</organism>
<keyword evidence="2" id="KW-1185">Reference proteome</keyword>
<proteinExistence type="predicted"/>
<dbReference type="AlphaFoldDB" id="U4L0F0"/>
<dbReference type="EMBL" id="HF935362">
    <property type="protein sequence ID" value="CCX07683.1"/>
    <property type="molecule type" value="Genomic_DNA"/>
</dbReference>
<protein>
    <submittedName>
        <fullName evidence="1">Uncharacterized protein</fullName>
    </submittedName>
</protein>
<accession>U4L0F0</accession>
<sequence>MPEGWAKPRSKKDLKMNHLSGLVSEVRTRVADVGIWGKLSSVFPVGAARSIESPVSWMWMRRIHIGASTAQETERWTDKQSRKLKSKAVMMAGGAGAFPGFTTLRYASSLRHRYAGQNGYTVPQTYPVEDNWLKL</sequence>
<evidence type="ECO:0000313" key="2">
    <source>
        <dbReference type="Proteomes" id="UP000018144"/>
    </source>
</evidence>
<reference evidence="1 2" key="1">
    <citation type="journal article" date="2013" name="PLoS Genet.">
        <title>The genome and development-dependent transcriptomes of Pyronema confluens: a window into fungal evolution.</title>
        <authorList>
            <person name="Traeger S."/>
            <person name="Altegoer F."/>
            <person name="Freitag M."/>
            <person name="Gabaldon T."/>
            <person name="Kempken F."/>
            <person name="Kumar A."/>
            <person name="Marcet-Houben M."/>
            <person name="Poggeler S."/>
            <person name="Stajich J.E."/>
            <person name="Nowrousian M."/>
        </authorList>
    </citation>
    <scope>NUCLEOTIDE SEQUENCE [LARGE SCALE GENOMIC DNA]</scope>
    <source>
        <strain evidence="2">CBS 100304</strain>
        <tissue evidence="1">Vegetative mycelium</tissue>
    </source>
</reference>
<gene>
    <name evidence="1" type="ORF">PCON_07272</name>
</gene>
<evidence type="ECO:0000313" key="1">
    <source>
        <dbReference type="EMBL" id="CCX07683.1"/>
    </source>
</evidence>
<dbReference type="Proteomes" id="UP000018144">
    <property type="component" value="Unassembled WGS sequence"/>
</dbReference>
<name>U4L0F0_PYROM</name>